<protein>
    <submittedName>
        <fullName evidence="1">Uncharacterized protein</fullName>
    </submittedName>
</protein>
<keyword evidence="2" id="KW-1185">Reference proteome</keyword>
<reference evidence="1" key="1">
    <citation type="submission" date="2023-04" db="EMBL/GenBank/DDBJ databases">
        <title>Genome Encyclopedia of Bacteria and Archaea VI: Functional Genomics of Type Strains.</title>
        <authorList>
            <person name="Whitman W."/>
        </authorList>
    </citation>
    <scope>NUCLEOTIDE SEQUENCE</scope>
    <source>
        <strain evidence="1">Enz.4-51</strain>
    </source>
</reference>
<accession>A0AA43M9L2</accession>
<gene>
    <name evidence="1" type="ORF">M2127_001520</name>
</gene>
<proteinExistence type="predicted"/>
<evidence type="ECO:0000313" key="1">
    <source>
        <dbReference type="EMBL" id="MDH6504215.1"/>
    </source>
</evidence>
<dbReference type="Proteomes" id="UP001161160">
    <property type="component" value="Unassembled WGS sequence"/>
</dbReference>
<comment type="caution">
    <text evidence="1">The sequence shown here is derived from an EMBL/GenBank/DDBJ whole genome shotgun (WGS) entry which is preliminary data.</text>
</comment>
<dbReference type="AlphaFoldDB" id="A0AA43M9L2"/>
<dbReference type="EMBL" id="JARXYA010000006">
    <property type="protein sequence ID" value="MDH6504215.1"/>
    <property type="molecule type" value="Genomic_DNA"/>
</dbReference>
<sequence length="65" mass="7523">MCETTPILVVFDPNKSVTQSHLYTHDRLCTNGAAQITDKKKPTAFLQWVLIYNFFSKFITDLSQR</sequence>
<evidence type="ECO:0000313" key="2">
    <source>
        <dbReference type="Proteomes" id="UP001161160"/>
    </source>
</evidence>
<name>A0AA43M9L2_9BURK</name>
<organism evidence="1 2">
    <name type="scientific">Polynucleobacter sphagniphilus</name>
    <dbReference type="NCBI Taxonomy" id="1743169"/>
    <lineage>
        <taxon>Bacteria</taxon>
        <taxon>Pseudomonadati</taxon>
        <taxon>Pseudomonadota</taxon>
        <taxon>Betaproteobacteria</taxon>
        <taxon>Burkholderiales</taxon>
        <taxon>Burkholderiaceae</taxon>
        <taxon>Polynucleobacter</taxon>
    </lineage>
</organism>